<evidence type="ECO:0000313" key="2">
    <source>
        <dbReference type="EMBL" id="VAW38922.1"/>
    </source>
</evidence>
<dbReference type="Gene3D" id="3.90.10.10">
    <property type="entry name" value="Cytochrome C3"/>
    <property type="match status" value="1"/>
</dbReference>
<organism evidence="2">
    <name type="scientific">hydrothermal vent metagenome</name>
    <dbReference type="NCBI Taxonomy" id="652676"/>
    <lineage>
        <taxon>unclassified sequences</taxon>
        <taxon>metagenomes</taxon>
        <taxon>ecological metagenomes</taxon>
    </lineage>
</organism>
<accession>A0A3B0VIT9</accession>
<dbReference type="AlphaFoldDB" id="A0A3B0VIT9"/>
<dbReference type="InterPro" id="IPR029467">
    <property type="entry name" value="Cyt_c7-like"/>
</dbReference>
<dbReference type="SUPFAM" id="SSF48695">
    <property type="entry name" value="Multiheme cytochromes"/>
    <property type="match status" value="1"/>
</dbReference>
<evidence type="ECO:0000259" key="1">
    <source>
        <dbReference type="Pfam" id="PF14522"/>
    </source>
</evidence>
<name>A0A3B0VIT9_9ZZZZ</name>
<proteinExistence type="predicted"/>
<dbReference type="EMBL" id="UOEX01000269">
    <property type="protein sequence ID" value="VAW38922.1"/>
    <property type="molecule type" value="Genomic_DNA"/>
</dbReference>
<feature type="domain" description="Cytochrome c7-like" evidence="1">
    <location>
        <begin position="40"/>
        <end position="109"/>
    </location>
</feature>
<protein>
    <recommendedName>
        <fullName evidence="1">Cytochrome c7-like domain-containing protein</fullName>
    </recommendedName>
</protein>
<reference evidence="2" key="1">
    <citation type="submission" date="2018-06" db="EMBL/GenBank/DDBJ databases">
        <authorList>
            <person name="Zhirakovskaya E."/>
        </authorList>
    </citation>
    <scope>NUCLEOTIDE SEQUENCE</scope>
</reference>
<dbReference type="CDD" id="cd08168">
    <property type="entry name" value="Cytochrom_C3"/>
    <property type="match status" value="1"/>
</dbReference>
<dbReference type="InterPro" id="IPR036280">
    <property type="entry name" value="Multihaem_cyt_sf"/>
</dbReference>
<dbReference type="Pfam" id="PF14522">
    <property type="entry name" value="Cytochrome_C7"/>
    <property type="match status" value="1"/>
</dbReference>
<gene>
    <name evidence="2" type="ORF">MNBD_DELTA03-390</name>
</gene>
<sequence>MYKKAAVVGIFILSLAFTGTAFAAGAANIVLKGGHFGDIHFPHKLHQHTLKNCKLCHDMFPMKKGAIQELIAKKTLKKKAVMKHCEKCHRADKAKGIKTGPTSCRGCHKKK</sequence>